<evidence type="ECO:0000313" key="14">
    <source>
        <dbReference type="EMBL" id="GBN64658.1"/>
    </source>
</evidence>
<keyword evidence="3 12" id="KW-0813">Transport</keyword>
<comment type="caution">
    <text evidence="14">The sequence shown here is derived from an EMBL/GenBank/DDBJ whole genome shotgun (WGS) entry which is preliminary data.</text>
</comment>
<keyword evidence="5 12" id="KW-0812">Transmembrane</keyword>
<dbReference type="AlphaFoldDB" id="A0A4Y2QMZ7"/>
<evidence type="ECO:0000256" key="13">
    <source>
        <dbReference type="SAM" id="Phobius"/>
    </source>
</evidence>
<dbReference type="OrthoDB" id="6470564at2759"/>
<dbReference type="GO" id="GO:0005272">
    <property type="term" value="F:sodium channel activity"/>
    <property type="evidence" value="ECO:0007669"/>
    <property type="project" value="UniProtKB-KW"/>
</dbReference>
<dbReference type="GO" id="GO:0016020">
    <property type="term" value="C:membrane"/>
    <property type="evidence" value="ECO:0007669"/>
    <property type="project" value="UniProtKB-SubCell"/>
</dbReference>
<dbReference type="Proteomes" id="UP000499080">
    <property type="component" value="Unassembled WGS sequence"/>
</dbReference>
<evidence type="ECO:0000313" key="15">
    <source>
        <dbReference type="Proteomes" id="UP000499080"/>
    </source>
</evidence>
<evidence type="ECO:0000256" key="11">
    <source>
        <dbReference type="ARBA" id="ARBA00023303"/>
    </source>
</evidence>
<feature type="transmembrane region" description="Helical" evidence="13">
    <location>
        <begin position="60"/>
        <end position="81"/>
    </location>
</feature>
<dbReference type="Pfam" id="PF00858">
    <property type="entry name" value="ASC"/>
    <property type="match status" value="1"/>
</dbReference>
<protein>
    <submittedName>
        <fullName evidence="14">Uncharacterized protein</fullName>
    </submittedName>
</protein>
<evidence type="ECO:0000256" key="6">
    <source>
        <dbReference type="ARBA" id="ARBA00022989"/>
    </source>
</evidence>
<evidence type="ECO:0000256" key="2">
    <source>
        <dbReference type="ARBA" id="ARBA00007193"/>
    </source>
</evidence>
<keyword evidence="8 12" id="KW-0406">Ion transport</keyword>
<keyword evidence="6 13" id="KW-1133">Transmembrane helix</keyword>
<evidence type="ECO:0000256" key="8">
    <source>
        <dbReference type="ARBA" id="ARBA00023065"/>
    </source>
</evidence>
<comment type="subcellular location">
    <subcellularLocation>
        <location evidence="1">Membrane</location>
        <topology evidence="1">Multi-pass membrane protein</topology>
    </subcellularLocation>
</comment>
<sequence>MLLLRIVKYSVGGSIVISNTEETVTESREDSIAKEKPALEKTNRRRAIEKTVVWKTLKSFVFLFCLIFLIIQSVEFFNIYYKYPTTIVTDITVAKEFEEPAITLCFTTTISFKEFCSYEPDECEKPRNMEEFCRKHINDCRNGTTNSKIPRQRFLTAFIMQQYLFNDSYNDALLFEKYEYASKVRTFIRHFTVLKCYSENLHLYRSRSKLKTKKLTFNDEWRGLFSSIELDQTEIETFYPTDEPQVFIGIHSPYIPLEIDDLHAIIPGTKYEIYVQLASIHFCIFCSKE</sequence>
<evidence type="ECO:0000256" key="7">
    <source>
        <dbReference type="ARBA" id="ARBA00023053"/>
    </source>
</evidence>
<evidence type="ECO:0000256" key="1">
    <source>
        <dbReference type="ARBA" id="ARBA00004141"/>
    </source>
</evidence>
<proteinExistence type="inferred from homology"/>
<organism evidence="14 15">
    <name type="scientific">Araneus ventricosus</name>
    <name type="common">Orbweaver spider</name>
    <name type="synonym">Epeira ventricosa</name>
    <dbReference type="NCBI Taxonomy" id="182803"/>
    <lineage>
        <taxon>Eukaryota</taxon>
        <taxon>Metazoa</taxon>
        <taxon>Ecdysozoa</taxon>
        <taxon>Arthropoda</taxon>
        <taxon>Chelicerata</taxon>
        <taxon>Arachnida</taxon>
        <taxon>Araneae</taxon>
        <taxon>Araneomorphae</taxon>
        <taxon>Entelegynae</taxon>
        <taxon>Araneoidea</taxon>
        <taxon>Araneidae</taxon>
        <taxon>Araneus</taxon>
    </lineage>
</organism>
<evidence type="ECO:0000256" key="9">
    <source>
        <dbReference type="ARBA" id="ARBA00023136"/>
    </source>
</evidence>
<keyword evidence="4 12" id="KW-0894">Sodium channel</keyword>
<evidence type="ECO:0000256" key="4">
    <source>
        <dbReference type="ARBA" id="ARBA00022461"/>
    </source>
</evidence>
<comment type="similarity">
    <text evidence="2 12">Belongs to the amiloride-sensitive sodium channel (TC 1.A.6) family.</text>
</comment>
<keyword evidence="10 12" id="KW-0739">Sodium transport</keyword>
<keyword evidence="9 13" id="KW-0472">Membrane</keyword>
<dbReference type="EMBL" id="BGPR01014313">
    <property type="protein sequence ID" value="GBN64658.1"/>
    <property type="molecule type" value="Genomic_DNA"/>
</dbReference>
<accession>A0A4Y2QMZ7</accession>
<evidence type="ECO:0000256" key="5">
    <source>
        <dbReference type="ARBA" id="ARBA00022692"/>
    </source>
</evidence>
<gene>
    <name evidence="14" type="ORF">AVEN_137907_1</name>
</gene>
<dbReference type="InterPro" id="IPR001873">
    <property type="entry name" value="ENaC"/>
</dbReference>
<evidence type="ECO:0000256" key="10">
    <source>
        <dbReference type="ARBA" id="ARBA00023201"/>
    </source>
</evidence>
<reference evidence="14 15" key="1">
    <citation type="journal article" date="2019" name="Sci. Rep.">
        <title>Orb-weaving spider Araneus ventricosus genome elucidates the spidroin gene catalogue.</title>
        <authorList>
            <person name="Kono N."/>
            <person name="Nakamura H."/>
            <person name="Ohtoshi R."/>
            <person name="Moran D.A.P."/>
            <person name="Shinohara A."/>
            <person name="Yoshida Y."/>
            <person name="Fujiwara M."/>
            <person name="Mori M."/>
            <person name="Tomita M."/>
            <person name="Arakawa K."/>
        </authorList>
    </citation>
    <scope>NUCLEOTIDE SEQUENCE [LARGE SCALE GENOMIC DNA]</scope>
</reference>
<keyword evidence="15" id="KW-1185">Reference proteome</keyword>
<evidence type="ECO:0000256" key="12">
    <source>
        <dbReference type="RuleBase" id="RU000679"/>
    </source>
</evidence>
<keyword evidence="7" id="KW-0915">Sodium</keyword>
<keyword evidence="11 12" id="KW-0407">Ion channel</keyword>
<name>A0A4Y2QMZ7_ARAVE</name>
<evidence type="ECO:0000256" key="3">
    <source>
        <dbReference type="ARBA" id="ARBA00022448"/>
    </source>
</evidence>